<dbReference type="Pfam" id="PF22725">
    <property type="entry name" value="GFO_IDH_MocA_C3"/>
    <property type="match status" value="1"/>
</dbReference>
<protein>
    <submittedName>
        <fullName evidence="4">Glucose--fructose oxidoreductase</fullName>
        <ecNumber evidence="4">1.1.99.28</ecNumber>
    </submittedName>
</protein>
<name>A0A1Y5TPU3_9RHOB</name>
<dbReference type="InterPro" id="IPR052515">
    <property type="entry name" value="Gfo/Idh/MocA_Oxidoreductase"/>
</dbReference>
<organism evidence="4 5">
    <name type="scientific">Pacificibacter marinus</name>
    <dbReference type="NCBI Taxonomy" id="658057"/>
    <lineage>
        <taxon>Bacteria</taxon>
        <taxon>Pseudomonadati</taxon>
        <taxon>Pseudomonadota</taxon>
        <taxon>Alphaproteobacteria</taxon>
        <taxon>Rhodobacterales</taxon>
        <taxon>Roseobacteraceae</taxon>
        <taxon>Pacificibacter</taxon>
    </lineage>
</organism>
<dbReference type="Pfam" id="PF01408">
    <property type="entry name" value="GFO_IDH_MocA"/>
    <property type="match status" value="1"/>
</dbReference>
<feature type="domain" description="Gfo/Idh/MocA-like oxidoreductase N-terminal" evidence="2">
    <location>
        <begin position="9"/>
        <end position="129"/>
    </location>
</feature>
<dbReference type="PANTHER" id="PTHR43249:SF1">
    <property type="entry name" value="D-GLUCOSIDE 3-DEHYDROGENASE"/>
    <property type="match status" value="1"/>
</dbReference>
<feature type="domain" description="GFO/IDH/MocA-like oxidoreductase" evidence="3">
    <location>
        <begin position="143"/>
        <end position="263"/>
    </location>
</feature>
<keyword evidence="5" id="KW-1185">Reference proteome</keyword>
<dbReference type="RefSeq" id="WP_085850606.1">
    <property type="nucleotide sequence ID" value="NZ_FNZV01000016.1"/>
</dbReference>
<proteinExistence type="predicted"/>
<reference evidence="4 5" key="1">
    <citation type="submission" date="2017-03" db="EMBL/GenBank/DDBJ databases">
        <authorList>
            <person name="Afonso C.L."/>
            <person name="Miller P.J."/>
            <person name="Scott M.A."/>
            <person name="Spackman E."/>
            <person name="Goraichik I."/>
            <person name="Dimitrov K.M."/>
            <person name="Suarez D.L."/>
            <person name="Swayne D.E."/>
        </authorList>
    </citation>
    <scope>NUCLEOTIDE SEQUENCE [LARGE SCALE GENOMIC DNA]</scope>
    <source>
        <strain evidence="4 5">CECT 7971</strain>
    </source>
</reference>
<dbReference type="PANTHER" id="PTHR43249">
    <property type="entry name" value="UDP-N-ACETYL-2-AMINO-2-DEOXY-D-GLUCURONATE OXIDASE"/>
    <property type="match status" value="1"/>
</dbReference>
<dbReference type="SUPFAM" id="SSF55347">
    <property type="entry name" value="Glyceraldehyde-3-phosphate dehydrogenase-like, C-terminal domain"/>
    <property type="match status" value="1"/>
</dbReference>
<dbReference type="Gene3D" id="3.30.360.10">
    <property type="entry name" value="Dihydrodipicolinate Reductase, domain 2"/>
    <property type="match status" value="1"/>
</dbReference>
<dbReference type="Gene3D" id="3.40.50.720">
    <property type="entry name" value="NAD(P)-binding Rossmann-like Domain"/>
    <property type="match status" value="1"/>
</dbReference>
<dbReference type="InterPro" id="IPR055170">
    <property type="entry name" value="GFO_IDH_MocA-like_dom"/>
</dbReference>
<keyword evidence="4" id="KW-0560">Oxidoreductase</keyword>
<dbReference type="EMBL" id="FWFW01000015">
    <property type="protein sequence ID" value="SLN66897.1"/>
    <property type="molecule type" value="Genomic_DNA"/>
</dbReference>
<evidence type="ECO:0000313" key="4">
    <source>
        <dbReference type="EMBL" id="SLN66897.1"/>
    </source>
</evidence>
<evidence type="ECO:0000259" key="3">
    <source>
        <dbReference type="Pfam" id="PF22725"/>
    </source>
</evidence>
<evidence type="ECO:0000259" key="2">
    <source>
        <dbReference type="Pfam" id="PF01408"/>
    </source>
</evidence>
<evidence type="ECO:0000313" key="5">
    <source>
        <dbReference type="Proteomes" id="UP000193307"/>
    </source>
</evidence>
<evidence type="ECO:0000256" key="1">
    <source>
        <dbReference type="SAM" id="MobiDB-lite"/>
    </source>
</evidence>
<dbReference type="GO" id="GO:0047061">
    <property type="term" value="F:glucose-fructose oxidoreductase activity"/>
    <property type="evidence" value="ECO:0007669"/>
    <property type="project" value="UniProtKB-EC"/>
</dbReference>
<dbReference type="SUPFAM" id="SSF51735">
    <property type="entry name" value="NAD(P)-binding Rossmann-fold domains"/>
    <property type="match status" value="1"/>
</dbReference>
<dbReference type="EC" id="1.1.99.28" evidence="4"/>
<dbReference type="AlphaFoldDB" id="A0A1Y5TPU3"/>
<accession>A0A1Y5TPU3</accession>
<dbReference type="Proteomes" id="UP000193307">
    <property type="component" value="Unassembled WGS sequence"/>
</dbReference>
<sequence>MTKMKRSIIALIGAGMVAKTHVDACIDAAPKLRLKGISSRSNERAAALAKDASARLGEDVITYKSVEAIADDADIDFVIIATPPNVRLELIAPLAKAGKHILLEKPIGRTAEEAQQIVDLCEQAGVTLGIVFQHRARSASMIAAQMVRSGELGELGLVEMNVPWWREQAYYDEPGRGTYERDGGGVLISQAIHTIDLGLSLTGPVNSVRAMAKTTKFHQMESEDFVVAGLDFANGAVGSLVASTASYPGGAESITLHFEHATLHLESGQLRVNRRDGDQSTHGDAASTGGGADPMAFTHAWHQSVIEDFHDAIAKAGQPLASGKDAMAAHNLINAITRSSTRGTIEYLNT</sequence>
<dbReference type="GO" id="GO:0000166">
    <property type="term" value="F:nucleotide binding"/>
    <property type="evidence" value="ECO:0007669"/>
    <property type="project" value="InterPro"/>
</dbReference>
<dbReference type="InterPro" id="IPR000683">
    <property type="entry name" value="Gfo/Idh/MocA-like_OxRdtase_N"/>
</dbReference>
<dbReference type="STRING" id="658057.SAMN04488032_11638"/>
<gene>
    <name evidence="4" type="primary">gfo_4</name>
    <name evidence="4" type="ORF">PAM7971_03531</name>
</gene>
<dbReference type="InterPro" id="IPR036291">
    <property type="entry name" value="NAD(P)-bd_dom_sf"/>
</dbReference>
<feature type="region of interest" description="Disordered" evidence="1">
    <location>
        <begin position="274"/>
        <end position="293"/>
    </location>
</feature>